<keyword evidence="1" id="KW-0479">Metal-binding</keyword>
<dbReference type="Gene3D" id="3.30.160.60">
    <property type="entry name" value="Classic Zinc Finger"/>
    <property type="match status" value="2"/>
</dbReference>
<feature type="region of interest" description="Disordered" evidence="2">
    <location>
        <begin position="191"/>
        <end position="221"/>
    </location>
</feature>
<evidence type="ECO:0000313" key="4">
    <source>
        <dbReference type="EMBL" id="KAF9513499.1"/>
    </source>
</evidence>
<dbReference type="PROSITE" id="PS00028">
    <property type="entry name" value="ZINC_FINGER_C2H2_1"/>
    <property type="match status" value="1"/>
</dbReference>
<feature type="compositionally biased region" description="Low complexity" evidence="2">
    <location>
        <begin position="198"/>
        <end position="209"/>
    </location>
</feature>
<dbReference type="AlphaFoldDB" id="A0A9P6AWU8"/>
<evidence type="ECO:0000313" key="5">
    <source>
        <dbReference type="Proteomes" id="UP000886523"/>
    </source>
</evidence>
<dbReference type="SUPFAM" id="SSF57667">
    <property type="entry name" value="beta-beta-alpha zinc fingers"/>
    <property type="match status" value="1"/>
</dbReference>
<dbReference type="PROSITE" id="PS50157">
    <property type="entry name" value="ZINC_FINGER_C2H2_2"/>
    <property type="match status" value="1"/>
</dbReference>
<keyword evidence="5" id="KW-1185">Reference proteome</keyword>
<dbReference type="Proteomes" id="UP000886523">
    <property type="component" value="Unassembled WGS sequence"/>
</dbReference>
<evidence type="ECO:0000256" key="2">
    <source>
        <dbReference type="SAM" id="MobiDB-lite"/>
    </source>
</evidence>
<comment type="caution">
    <text evidence="4">The sequence shown here is derived from an EMBL/GenBank/DDBJ whole genome shotgun (WGS) entry which is preliminary data.</text>
</comment>
<dbReference type="InterPro" id="IPR036236">
    <property type="entry name" value="Znf_C2H2_sf"/>
</dbReference>
<feature type="compositionally biased region" description="Low complexity" evidence="2">
    <location>
        <begin position="93"/>
        <end position="105"/>
    </location>
</feature>
<feature type="region of interest" description="Disordered" evidence="2">
    <location>
        <begin position="89"/>
        <end position="122"/>
    </location>
</feature>
<reference evidence="4" key="1">
    <citation type="journal article" date="2020" name="Nat. Commun.">
        <title>Large-scale genome sequencing of mycorrhizal fungi provides insights into the early evolution of symbiotic traits.</title>
        <authorList>
            <person name="Miyauchi S."/>
            <person name="Kiss E."/>
            <person name="Kuo A."/>
            <person name="Drula E."/>
            <person name="Kohler A."/>
            <person name="Sanchez-Garcia M."/>
            <person name="Morin E."/>
            <person name="Andreopoulos B."/>
            <person name="Barry K.W."/>
            <person name="Bonito G."/>
            <person name="Buee M."/>
            <person name="Carver A."/>
            <person name="Chen C."/>
            <person name="Cichocki N."/>
            <person name="Clum A."/>
            <person name="Culley D."/>
            <person name="Crous P.W."/>
            <person name="Fauchery L."/>
            <person name="Girlanda M."/>
            <person name="Hayes R.D."/>
            <person name="Keri Z."/>
            <person name="LaButti K."/>
            <person name="Lipzen A."/>
            <person name="Lombard V."/>
            <person name="Magnuson J."/>
            <person name="Maillard F."/>
            <person name="Murat C."/>
            <person name="Nolan M."/>
            <person name="Ohm R.A."/>
            <person name="Pangilinan J."/>
            <person name="Pereira M.F."/>
            <person name="Perotto S."/>
            <person name="Peter M."/>
            <person name="Pfister S."/>
            <person name="Riley R."/>
            <person name="Sitrit Y."/>
            <person name="Stielow J.B."/>
            <person name="Szollosi G."/>
            <person name="Zifcakova L."/>
            <person name="Stursova M."/>
            <person name="Spatafora J.W."/>
            <person name="Tedersoo L."/>
            <person name="Vaario L.M."/>
            <person name="Yamada A."/>
            <person name="Yan M."/>
            <person name="Wang P."/>
            <person name="Xu J."/>
            <person name="Bruns T."/>
            <person name="Baldrian P."/>
            <person name="Vilgalys R."/>
            <person name="Dunand C."/>
            <person name="Henrissat B."/>
            <person name="Grigoriev I.V."/>
            <person name="Hibbett D."/>
            <person name="Nagy L.G."/>
            <person name="Martin F.M."/>
        </authorList>
    </citation>
    <scope>NUCLEOTIDE SEQUENCE</scope>
    <source>
        <strain evidence="4">UP504</strain>
    </source>
</reference>
<gene>
    <name evidence="4" type="ORF">BS47DRAFT_959591</name>
</gene>
<dbReference type="OrthoDB" id="6077919at2759"/>
<feature type="region of interest" description="Disordered" evidence="2">
    <location>
        <begin position="226"/>
        <end position="245"/>
    </location>
</feature>
<sequence>MSDKYSPSSSAVWREYHGPTASMIKRTNVPKVPRPKRYPCPGCDRLFDRPSTLSLHILTHTGEPHPCPLCLIRRFATVSNLNRHMKTCRGYASPSSSESSPDPASLGTIATTPTDPSDQELPEMKPIAMDTYPPASTPIPTPQLSLPLVLPTPTDPFANVPSDSSFYRQLSSLSHWNAYEEADRSAQLQALPPNQDGHASSSSPHSMAPYEGGQANRPLENNQSEHWSWQPYTPLPPPLSTHQPHLASHAISPYNHQQLVYPDHDLSTSSMCTPIHMPQQMMTTDPRTSLPVYGSNRYNHMREEDPSGVQQSPAAYTHLNNNSFYSLSSARDEEHGLLENHPGHHHIQNHQQSSRSTAGAMYGMTDLSFFTVKEEDRDVWVKQEFNDADAGNRGEDVHHSTHAWPGNSLRR</sequence>
<dbReference type="SMART" id="SM00355">
    <property type="entry name" value="ZnF_C2H2"/>
    <property type="match status" value="2"/>
</dbReference>
<dbReference type="InterPro" id="IPR013087">
    <property type="entry name" value="Znf_C2H2_type"/>
</dbReference>
<accession>A0A9P6AWU8</accession>
<organism evidence="4 5">
    <name type="scientific">Hydnum rufescens UP504</name>
    <dbReference type="NCBI Taxonomy" id="1448309"/>
    <lineage>
        <taxon>Eukaryota</taxon>
        <taxon>Fungi</taxon>
        <taxon>Dikarya</taxon>
        <taxon>Basidiomycota</taxon>
        <taxon>Agaricomycotina</taxon>
        <taxon>Agaricomycetes</taxon>
        <taxon>Cantharellales</taxon>
        <taxon>Hydnaceae</taxon>
        <taxon>Hydnum</taxon>
    </lineage>
</organism>
<evidence type="ECO:0000256" key="1">
    <source>
        <dbReference type="PROSITE-ProRule" id="PRU00042"/>
    </source>
</evidence>
<evidence type="ECO:0000259" key="3">
    <source>
        <dbReference type="PROSITE" id="PS50157"/>
    </source>
</evidence>
<dbReference type="EMBL" id="MU128971">
    <property type="protein sequence ID" value="KAF9513499.1"/>
    <property type="molecule type" value="Genomic_DNA"/>
</dbReference>
<keyword evidence="1" id="KW-0862">Zinc</keyword>
<dbReference type="GO" id="GO:0008270">
    <property type="term" value="F:zinc ion binding"/>
    <property type="evidence" value="ECO:0007669"/>
    <property type="project" value="UniProtKB-KW"/>
</dbReference>
<name>A0A9P6AWU8_9AGAM</name>
<feature type="domain" description="C2H2-type" evidence="3">
    <location>
        <begin position="38"/>
        <end position="65"/>
    </location>
</feature>
<proteinExistence type="predicted"/>
<protein>
    <recommendedName>
        <fullName evidence="3">C2H2-type domain-containing protein</fullName>
    </recommendedName>
</protein>
<feature type="region of interest" description="Disordered" evidence="2">
    <location>
        <begin position="389"/>
        <end position="411"/>
    </location>
</feature>
<feature type="compositionally biased region" description="Basic and acidic residues" evidence="2">
    <location>
        <begin position="389"/>
        <end position="399"/>
    </location>
</feature>
<keyword evidence="1" id="KW-0863">Zinc-finger</keyword>